<keyword evidence="2" id="KW-1185">Reference proteome</keyword>
<comment type="caution">
    <text evidence="1">The sequence shown here is derived from an EMBL/GenBank/DDBJ whole genome shotgun (WGS) entry which is preliminary data.</text>
</comment>
<accession>A0AAV9FA77</accession>
<sequence>MATNNIDDLMNFYAIDTSLYLCLVRCLGTPSDSAKRTLAFWLWLEHIGLARDNLTHHISSRPNPVMARFVVEAESCINVITHDDNDEEEEMGSVTFTASLAANERFGVRFLAVHRNLVRMGVVRVLDRRSLLRFLKCNSHITT</sequence>
<dbReference type="EMBL" id="JAUJYO010000003">
    <property type="protein sequence ID" value="KAK1321738.1"/>
    <property type="molecule type" value="Genomic_DNA"/>
</dbReference>
<protein>
    <submittedName>
        <fullName evidence="1">Uncharacterized protein</fullName>
    </submittedName>
</protein>
<name>A0AAV9FA77_ACOCL</name>
<reference evidence="1" key="1">
    <citation type="journal article" date="2023" name="Nat. Commun.">
        <title>Diploid and tetraploid genomes of Acorus and the evolution of monocots.</title>
        <authorList>
            <person name="Ma L."/>
            <person name="Liu K.W."/>
            <person name="Li Z."/>
            <person name="Hsiao Y.Y."/>
            <person name="Qi Y."/>
            <person name="Fu T."/>
            <person name="Tang G.D."/>
            <person name="Zhang D."/>
            <person name="Sun W.H."/>
            <person name="Liu D.K."/>
            <person name="Li Y."/>
            <person name="Chen G.Z."/>
            <person name="Liu X.D."/>
            <person name="Liao X.Y."/>
            <person name="Jiang Y.T."/>
            <person name="Yu X."/>
            <person name="Hao Y."/>
            <person name="Huang J."/>
            <person name="Zhao X.W."/>
            <person name="Ke S."/>
            <person name="Chen Y.Y."/>
            <person name="Wu W.L."/>
            <person name="Hsu J.L."/>
            <person name="Lin Y.F."/>
            <person name="Huang M.D."/>
            <person name="Li C.Y."/>
            <person name="Huang L."/>
            <person name="Wang Z.W."/>
            <person name="Zhao X."/>
            <person name="Zhong W.Y."/>
            <person name="Peng D.H."/>
            <person name="Ahmad S."/>
            <person name="Lan S."/>
            <person name="Zhang J.S."/>
            <person name="Tsai W.C."/>
            <person name="Van de Peer Y."/>
            <person name="Liu Z.J."/>
        </authorList>
    </citation>
    <scope>NUCLEOTIDE SEQUENCE</scope>
    <source>
        <strain evidence="1">CP</strain>
    </source>
</reference>
<dbReference type="Proteomes" id="UP001180020">
    <property type="component" value="Unassembled WGS sequence"/>
</dbReference>
<gene>
    <name evidence="1" type="ORF">QJS10_CPA03g00738</name>
</gene>
<organism evidence="1 2">
    <name type="scientific">Acorus calamus</name>
    <name type="common">Sweet flag</name>
    <dbReference type="NCBI Taxonomy" id="4465"/>
    <lineage>
        <taxon>Eukaryota</taxon>
        <taxon>Viridiplantae</taxon>
        <taxon>Streptophyta</taxon>
        <taxon>Embryophyta</taxon>
        <taxon>Tracheophyta</taxon>
        <taxon>Spermatophyta</taxon>
        <taxon>Magnoliopsida</taxon>
        <taxon>Liliopsida</taxon>
        <taxon>Acoraceae</taxon>
        <taxon>Acorus</taxon>
    </lineage>
</organism>
<proteinExistence type="predicted"/>
<dbReference type="PANTHER" id="PTHR33527">
    <property type="entry name" value="OS07G0274300 PROTEIN"/>
    <property type="match status" value="1"/>
</dbReference>
<dbReference type="PANTHER" id="PTHR33527:SF53">
    <property type="entry name" value="OS10G0561000 PROTEIN"/>
    <property type="match status" value="1"/>
</dbReference>
<dbReference type="AlphaFoldDB" id="A0AAV9FA77"/>
<reference evidence="1" key="2">
    <citation type="submission" date="2023-06" db="EMBL/GenBank/DDBJ databases">
        <authorList>
            <person name="Ma L."/>
            <person name="Liu K.-W."/>
            <person name="Li Z."/>
            <person name="Hsiao Y.-Y."/>
            <person name="Qi Y."/>
            <person name="Fu T."/>
            <person name="Tang G."/>
            <person name="Zhang D."/>
            <person name="Sun W.-H."/>
            <person name="Liu D.-K."/>
            <person name="Li Y."/>
            <person name="Chen G.-Z."/>
            <person name="Liu X.-D."/>
            <person name="Liao X.-Y."/>
            <person name="Jiang Y.-T."/>
            <person name="Yu X."/>
            <person name="Hao Y."/>
            <person name="Huang J."/>
            <person name="Zhao X.-W."/>
            <person name="Ke S."/>
            <person name="Chen Y.-Y."/>
            <person name="Wu W.-L."/>
            <person name="Hsu J.-L."/>
            <person name="Lin Y.-F."/>
            <person name="Huang M.-D."/>
            <person name="Li C.-Y."/>
            <person name="Huang L."/>
            <person name="Wang Z.-W."/>
            <person name="Zhao X."/>
            <person name="Zhong W.-Y."/>
            <person name="Peng D.-H."/>
            <person name="Ahmad S."/>
            <person name="Lan S."/>
            <person name="Zhang J.-S."/>
            <person name="Tsai W.-C."/>
            <person name="Van De Peer Y."/>
            <person name="Liu Z.-J."/>
        </authorList>
    </citation>
    <scope>NUCLEOTIDE SEQUENCE</scope>
    <source>
        <strain evidence="1">CP</strain>
        <tissue evidence="1">Leaves</tissue>
    </source>
</reference>
<evidence type="ECO:0000313" key="2">
    <source>
        <dbReference type="Proteomes" id="UP001180020"/>
    </source>
</evidence>
<evidence type="ECO:0000313" key="1">
    <source>
        <dbReference type="EMBL" id="KAK1321738.1"/>
    </source>
</evidence>